<evidence type="ECO:0000256" key="4">
    <source>
        <dbReference type="PIRSR" id="PIRSR606689-1"/>
    </source>
</evidence>
<organism evidence="6 7">
    <name type="scientific">Heterostelium pallidum (strain ATCC 26659 / Pp 5 / PN500)</name>
    <name type="common">Cellular slime mold</name>
    <name type="synonym">Polysphondylium pallidum</name>
    <dbReference type="NCBI Taxonomy" id="670386"/>
    <lineage>
        <taxon>Eukaryota</taxon>
        <taxon>Amoebozoa</taxon>
        <taxon>Evosea</taxon>
        <taxon>Eumycetozoa</taxon>
        <taxon>Dictyostelia</taxon>
        <taxon>Acytosteliales</taxon>
        <taxon>Acytosteliaceae</taxon>
        <taxon>Heterostelium</taxon>
    </lineage>
</organism>
<dbReference type="CDD" id="cd00878">
    <property type="entry name" value="Arf_Arl"/>
    <property type="match status" value="1"/>
</dbReference>
<evidence type="ECO:0000256" key="5">
    <source>
        <dbReference type="PIRSR" id="PIRSR606689-2"/>
    </source>
</evidence>
<dbReference type="GeneID" id="31366539"/>
<comment type="similarity">
    <text evidence="1">Belongs to the small GTPase superfamily. Arf family.</text>
</comment>
<keyword evidence="2 4" id="KW-0547">Nucleotide-binding</keyword>
<dbReference type="GO" id="GO:0003924">
    <property type="term" value="F:GTPase activity"/>
    <property type="evidence" value="ECO:0007669"/>
    <property type="project" value="InterPro"/>
</dbReference>
<dbReference type="Gene3D" id="3.40.50.300">
    <property type="entry name" value="P-loop containing nucleotide triphosphate hydrolases"/>
    <property type="match status" value="1"/>
</dbReference>
<feature type="binding site" evidence="5">
    <location>
        <position position="57"/>
    </location>
    <ligand>
        <name>Mg(2+)</name>
        <dbReference type="ChEBI" id="CHEBI:18420"/>
    </ligand>
</feature>
<protein>
    <recommendedName>
        <fullName evidence="8">ADP-ribosylation factor</fullName>
    </recommendedName>
</protein>
<dbReference type="InterPro" id="IPR005225">
    <property type="entry name" value="Small_GTP-bd"/>
</dbReference>
<evidence type="ECO:0000313" key="7">
    <source>
        <dbReference type="Proteomes" id="UP000001396"/>
    </source>
</evidence>
<evidence type="ECO:0008006" key="8">
    <source>
        <dbReference type="Google" id="ProtNLM"/>
    </source>
</evidence>
<accession>D3BSV0</accession>
<dbReference type="OMA" id="ELCKDIQ"/>
<dbReference type="RefSeq" id="XP_020427699.1">
    <property type="nucleotide sequence ID" value="XM_020581829.1"/>
</dbReference>
<dbReference type="SMART" id="SM00178">
    <property type="entry name" value="SAR"/>
    <property type="match status" value="1"/>
</dbReference>
<dbReference type="GO" id="GO:0046872">
    <property type="term" value="F:metal ion binding"/>
    <property type="evidence" value="ECO:0007669"/>
    <property type="project" value="UniProtKB-KW"/>
</dbReference>
<dbReference type="STRING" id="670386.D3BSV0"/>
<dbReference type="Pfam" id="PF00025">
    <property type="entry name" value="Arf"/>
    <property type="match status" value="1"/>
</dbReference>
<dbReference type="EMBL" id="ADBJ01000054">
    <property type="protein sequence ID" value="EFA75565.1"/>
    <property type="molecule type" value="Genomic_DNA"/>
</dbReference>
<dbReference type="NCBIfam" id="TIGR00231">
    <property type="entry name" value="small_GTP"/>
    <property type="match status" value="1"/>
</dbReference>
<keyword evidence="7" id="KW-1185">Reference proteome</keyword>
<name>D3BSV0_HETP5</name>
<dbReference type="InterPro" id="IPR006689">
    <property type="entry name" value="Small_GTPase_ARF/SAR"/>
</dbReference>
<feature type="binding site" evidence="4">
    <location>
        <position position="77"/>
    </location>
    <ligand>
        <name>GTP</name>
        <dbReference type="ChEBI" id="CHEBI:37565"/>
    </ligand>
</feature>
<dbReference type="SMART" id="SM00177">
    <property type="entry name" value="ARF"/>
    <property type="match status" value="1"/>
</dbReference>
<evidence type="ECO:0000313" key="6">
    <source>
        <dbReference type="EMBL" id="EFA75565.1"/>
    </source>
</evidence>
<proteinExistence type="inferred from homology"/>
<dbReference type="AlphaFoldDB" id="D3BSV0"/>
<feature type="binding site" evidence="4">
    <location>
        <begin position="133"/>
        <end position="136"/>
    </location>
    <ligand>
        <name>GTP</name>
        <dbReference type="ChEBI" id="CHEBI:37565"/>
    </ligand>
</feature>
<sequence length="173" mass="19821">MGLLYTKIVELYQPKHNILMLGLDGAGKYLLILFYFKTKTTIVFNIEILGEVNILFTTCVETVEYKNLSFTSWDIGGQKKVCDLWRHYFYNTSAVVFVLDATDHERINDVQEAISSLISEESLMGVSLLILLNKQDKPNAMNPEQLIETLNLNDIKDRKWYVQPTTAITGADY</sequence>
<dbReference type="InParanoid" id="D3BSV0"/>
<evidence type="ECO:0000256" key="1">
    <source>
        <dbReference type="ARBA" id="ARBA00010290"/>
    </source>
</evidence>
<dbReference type="InterPro" id="IPR027417">
    <property type="entry name" value="P-loop_NTPase"/>
</dbReference>
<dbReference type="FunFam" id="3.40.50.300:FF:001166">
    <property type="entry name" value="ADP-ribosylation factor D"/>
    <property type="match status" value="1"/>
</dbReference>
<reference evidence="6 7" key="1">
    <citation type="journal article" date="2011" name="Genome Res.">
        <title>Phylogeny-wide analysis of social amoeba genomes highlights ancient origins for complex intercellular communication.</title>
        <authorList>
            <person name="Heidel A.J."/>
            <person name="Lawal H.M."/>
            <person name="Felder M."/>
            <person name="Schilde C."/>
            <person name="Helps N.R."/>
            <person name="Tunggal B."/>
            <person name="Rivero F."/>
            <person name="John U."/>
            <person name="Schleicher M."/>
            <person name="Eichinger L."/>
            <person name="Platzer M."/>
            <person name="Noegel A.A."/>
            <person name="Schaap P."/>
            <person name="Gloeckner G."/>
        </authorList>
    </citation>
    <scope>NUCLEOTIDE SEQUENCE [LARGE SCALE GENOMIC DNA]</scope>
    <source>
        <strain evidence="7">ATCC 26659 / Pp 5 / PN500</strain>
    </source>
</reference>
<keyword evidence="5" id="KW-0460">Magnesium</keyword>
<dbReference type="SUPFAM" id="SSF52540">
    <property type="entry name" value="P-loop containing nucleoside triphosphate hydrolases"/>
    <property type="match status" value="1"/>
</dbReference>
<gene>
    <name evidence="6" type="ORF">PPL_11070</name>
</gene>
<keyword evidence="3 4" id="KW-0342">GTP-binding</keyword>
<keyword evidence="5" id="KW-0479">Metal-binding</keyword>
<evidence type="ECO:0000256" key="2">
    <source>
        <dbReference type="ARBA" id="ARBA00022741"/>
    </source>
</evidence>
<comment type="caution">
    <text evidence="6">The sequence shown here is derived from an EMBL/GenBank/DDBJ whole genome shotgun (WGS) entry which is preliminary data.</text>
</comment>
<dbReference type="Proteomes" id="UP000001396">
    <property type="component" value="Unassembled WGS sequence"/>
</dbReference>
<dbReference type="InterPro" id="IPR024156">
    <property type="entry name" value="Small_GTPase_ARF"/>
</dbReference>
<dbReference type="PROSITE" id="PS51417">
    <property type="entry name" value="ARF"/>
    <property type="match status" value="1"/>
</dbReference>
<dbReference type="PANTHER" id="PTHR11711">
    <property type="entry name" value="ADP RIBOSYLATION FACTOR-RELATED"/>
    <property type="match status" value="1"/>
</dbReference>
<dbReference type="GO" id="GO:0005525">
    <property type="term" value="F:GTP binding"/>
    <property type="evidence" value="ECO:0007669"/>
    <property type="project" value="UniProtKB-KW"/>
</dbReference>
<evidence type="ECO:0000256" key="3">
    <source>
        <dbReference type="ARBA" id="ARBA00023134"/>
    </source>
</evidence>